<gene>
    <name evidence="2" type="ORF">CWM47_28275</name>
</gene>
<dbReference type="RefSeq" id="WP_100991964.1">
    <property type="nucleotide sequence ID" value="NZ_CP025096.1"/>
</dbReference>
<dbReference type="AlphaFoldDB" id="A0A2K8Z6E6"/>
<feature type="domain" description="DUF4236" evidence="1">
    <location>
        <begin position="3"/>
        <end position="56"/>
    </location>
</feature>
<dbReference type="KEGG" id="spir:CWM47_28275"/>
<sequence>MGWRFRKSIKIIPGVRLNFSTRGVSTSIGIRGAGIKISNQGTLIYGSIPGTGLSYRETISRNPSSFPATPEELPGVYLIEPADNILSLEVQHITSQNMQGVKDLILDTHQQRKELALNLRQLKGTMFVSKLKLYSSYLFLVGLFKKNIPAAIQEDILAQKQTLDALRDQLVNSFVRLEIDFDSTIKPKFERMVNGYNNLIKSKKIWDVTGAYREDRVKTRSAASTSLKRREVRIGFKSLPDIKADQEPFYFHNANGADLYLYPNFLIAYSSRTHFAVIGYDELTFRFSTSRFIETGNVPGDSKVVGQAWYKSNKNGSRDKRFKGNYQIPIAQYGEIELLTKNGLHEGYQFSHHEACQEFGLAFQEYQKTIVNLKVLDLES</sequence>
<proteinExistence type="predicted"/>
<organism evidence="2 3">
    <name type="scientific">Spirosoma pollinicola</name>
    <dbReference type="NCBI Taxonomy" id="2057025"/>
    <lineage>
        <taxon>Bacteria</taxon>
        <taxon>Pseudomonadati</taxon>
        <taxon>Bacteroidota</taxon>
        <taxon>Cytophagia</taxon>
        <taxon>Cytophagales</taxon>
        <taxon>Cytophagaceae</taxon>
        <taxon>Spirosoma</taxon>
    </lineage>
</organism>
<evidence type="ECO:0000313" key="2">
    <source>
        <dbReference type="EMBL" id="AUD05404.1"/>
    </source>
</evidence>
<dbReference type="InterPro" id="IPR025330">
    <property type="entry name" value="DUF4236"/>
</dbReference>
<evidence type="ECO:0000313" key="3">
    <source>
        <dbReference type="Proteomes" id="UP000232883"/>
    </source>
</evidence>
<dbReference type="Proteomes" id="UP000232883">
    <property type="component" value="Chromosome"/>
</dbReference>
<dbReference type="Pfam" id="PF14020">
    <property type="entry name" value="DUF4236"/>
    <property type="match status" value="1"/>
</dbReference>
<evidence type="ECO:0000259" key="1">
    <source>
        <dbReference type="Pfam" id="PF14020"/>
    </source>
</evidence>
<keyword evidence="3" id="KW-1185">Reference proteome</keyword>
<accession>A0A2K8Z6E6</accession>
<dbReference type="EMBL" id="CP025096">
    <property type="protein sequence ID" value="AUD05404.1"/>
    <property type="molecule type" value="Genomic_DNA"/>
</dbReference>
<dbReference type="OrthoDB" id="9806903at2"/>
<protein>
    <submittedName>
        <fullName evidence="2">DUF4236 domain-containing protein</fullName>
    </submittedName>
</protein>
<name>A0A2K8Z6E6_9BACT</name>
<reference evidence="2 3" key="1">
    <citation type="submission" date="2017-11" db="EMBL/GenBank/DDBJ databases">
        <title>Taxonomic description and genome sequences of Spirosoma HA7 sp. nov., isolated from pollen microhabitat of Corylus avellana.</title>
        <authorList>
            <person name="Ambika Manirajan B."/>
            <person name="Suarez C."/>
            <person name="Ratering S."/>
            <person name="Geissler-Plaum R."/>
            <person name="Cardinale M."/>
            <person name="Sylvia S."/>
        </authorList>
    </citation>
    <scope>NUCLEOTIDE SEQUENCE [LARGE SCALE GENOMIC DNA]</scope>
    <source>
        <strain evidence="2 3">HA7</strain>
    </source>
</reference>